<dbReference type="GO" id="GO:0009298">
    <property type="term" value="P:GDP-mannose biosynthetic process"/>
    <property type="evidence" value="ECO:0007669"/>
    <property type="project" value="InterPro"/>
</dbReference>
<sequence length="247" mass="28345">MSLLPDTICLFDVDGTLTKARQVITDDMYQFMMQMKEKVMCGLVGGSDLEKIAEQLGGMEALMKFDYVFTENGLVSYKKGQLLNKEDILNYMGEEKLQPFINFALKYMSELKLPAKRGTFVEFRKGLINICPIGRSCSQEEREQFNAYDQEHHIRKQFVKTLEEKFSDSGLVFSIGGQISFDAFPKGWDKTYSLQFVEKDYKTIHFFGDKTDKGGNDYEIFEDQRTIGHKVTSPDDTKAQLTNLFGL</sequence>
<proteinExistence type="inferred from homology"/>
<dbReference type="GO" id="GO:0046872">
    <property type="term" value="F:metal ion binding"/>
    <property type="evidence" value="ECO:0007669"/>
    <property type="project" value="UniProtKB-KW"/>
</dbReference>
<dbReference type="Pfam" id="PF03332">
    <property type="entry name" value="PMM"/>
    <property type="match status" value="1"/>
</dbReference>
<evidence type="ECO:0000256" key="2">
    <source>
        <dbReference type="ARBA" id="ARBA00004699"/>
    </source>
</evidence>
<feature type="active site" description="Nucleophile" evidence="10">
    <location>
        <position position="12"/>
    </location>
</feature>
<dbReference type="GO" id="GO:0005829">
    <property type="term" value="C:cytosol"/>
    <property type="evidence" value="ECO:0007669"/>
    <property type="project" value="TreeGrafter"/>
</dbReference>
<dbReference type="EMBL" id="JAWQEG010007962">
    <property type="protein sequence ID" value="KAK3851298.1"/>
    <property type="molecule type" value="Genomic_DNA"/>
</dbReference>
<keyword evidence="7 12" id="KW-0479">Metal-binding</keyword>
<feature type="binding site" evidence="12">
    <location>
        <position position="221"/>
    </location>
    <ligand>
        <name>Mg(2+)</name>
        <dbReference type="ChEBI" id="CHEBI:18420"/>
        <label>1</label>
    </ligand>
</feature>
<evidence type="ECO:0000256" key="6">
    <source>
        <dbReference type="ARBA" id="ARBA00022490"/>
    </source>
</evidence>
<feature type="binding site" evidence="11">
    <location>
        <position position="135"/>
    </location>
    <ligand>
        <name>alpha-D-mannose 1-phosphate</name>
        <dbReference type="ChEBI" id="CHEBI:58409"/>
    </ligand>
</feature>
<dbReference type="EC" id="5.4.2.8" evidence="5 13"/>
<reference evidence="14" key="1">
    <citation type="submission" date="2023-10" db="EMBL/GenBank/DDBJ databases">
        <title>Genome assemblies of two species of porcelain crab, Petrolisthes cinctipes and Petrolisthes manimaculis (Anomura: Porcellanidae).</title>
        <authorList>
            <person name="Angst P."/>
        </authorList>
    </citation>
    <scope>NUCLEOTIDE SEQUENCE</scope>
    <source>
        <strain evidence="14">PB745_01</strain>
        <tissue evidence="14">Gill</tissue>
    </source>
</reference>
<dbReference type="GO" id="GO:0006487">
    <property type="term" value="P:protein N-linked glycosylation"/>
    <property type="evidence" value="ECO:0007669"/>
    <property type="project" value="TreeGrafter"/>
</dbReference>
<dbReference type="SFLD" id="SFLDS00003">
    <property type="entry name" value="Haloacid_Dehalogenase"/>
    <property type="match status" value="1"/>
</dbReference>
<evidence type="ECO:0000256" key="9">
    <source>
        <dbReference type="ARBA" id="ARBA00023235"/>
    </source>
</evidence>
<feature type="binding site" evidence="12">
    <location>
        <position position="223"/>
    </location>
    <ligand>
        <name>Mg(2+)</name>
        <dbReference type="ChEBI" id="CHEBI:18420"/>
        <label>1</label>
    </ligand>
</feature>
<evidence type="ECO:0000256" key="4">
    <source>
        <dbReference type="ARBA" id="ARBA00011738"/>
    </source>
</evidence>
<feature type="active site" description="Proton donor/acceptor" evidence="10">
    <location>
        <position position="14"/>
    </location>
</feature>
<evidence type="ECO:0000256" key="13">
    <source>
        <dbReference type="RuleBase" id="RU361118"/>
    </source>
</evidence>
<comment type="pathway">
    <text evidence="2 13">Nucleotide-sugar biosynthesis; GDP-alpha-D-mannose biosynthesis; alpha-D-mannose 1-phosphate from D-fructose 6-phosphate: step 2/2.</text>
</comment>
<keyword evidence="15" id="KW-1185">Reference proteome</keyword>
<dbReference type="InterPro" id="IPR005002">
    <property type="entry name" value="PMM"/>
</dbReference>
<evidence type="ECO:0000313" key="14">
    <source>
        <dbReference type="EMBL" id="KAK3851298.1"/>
    </source>
</evidence>
<keyword evidence="6 13" id="KW-0963">Cytoplasm</keyword>
<dbReference type="CDD" id="cd02585">
    <property type="entry name" value="HAD_PMM"/>
    <property type="match status" value="1"/>
</dbReference>
<dbReference type="GO" id="GO:0004615">
    <property type="term" value="F:phosphomannomutase activity"/>
    <property type="evidence" value="ECO:0007669"/>
    <property type="project" value="UniProtKB-EC"/>
</dbReference>
<keyword evidence="8 12" id="KW-0460">Magnesium</keyword>
<comment type="subunit">
    <text evidence="4 13">Homodimer.</text>
</comment>
<dbReference type="SUPFAM" id="SSF56784">
    <property type="entry name" value="HAD-like"/>
    <property type="match status" value="1"/>
</dbReference>
<comment type="caution">
    <text evidence="14">The sequence shown here is derived from an EMBL/GenBank/DDBJ whole genome shotgun (WGS) entry which is preliminary data.</text>
</comment>
<feature type="binding site" evidence="12">
    <location>
        <position position="12"/>
    </location>
    <ligand>
        <name>Mg(2+)</name>
        <dbReference type="ChEBI" id="CHEBI:18420"/>
        <label>1</label>
    </ligand>
</feature>
<feature type="binding site" evidence="11">
    <location>
        <position position="182"/>
    </location>
    <ligand>
        <name>alpha-D-mannose 1-phosphate</name>
        <dbReference type="ChEBI" id="CHEBI:58409"/>
    </ligand>
</feature>
<comment type="function">
    <text evidence="13">Involved in the synthesis of the GDP-mannose and dolichol-phosphate-mannose required for a number of critical mannosyl transfer reactions.</text>
</comment>
<dbReference type="InterPro" id="IPR006379">
    <property type="entry name" value="HAD-SF_hydro_IIB"/>
</dbReference>
<dbReference type="InterPro" id="IPR036412">
    <property type="entry name" value="HAD-like_sf"/>
</dbReference>
<evidence type="ECO:0000256" key="11">
    <source>
        <dbReference type="PIRSR" id="PIRSR605002-2"/>
    </source>
</evidence>
<feature type="binding site" evidence="11">
    <location>
        <position position="180"/>
    </location>
    <ligand>
        <name>alpha-D-mannose 1-phosphate</name>
        <dbReference type="ChEBI" id="CHEBI:58409"/>
    </ligand>
</feature>
<dbReference type="InterPro" id="IPR043169">
    <property type="entry name" value="PMM_cap"/>
</dbReference>
<dbReference type="SFLD" id="SFLDG01143">
    <property type="entry name" value="C2.B.3:_Phosphomannomutase_Lik"/>
    <property type="match status" value="1"/>
</dbReference>
<dbReference type="SFLD" id="SFLDF00445">
    <property type="entry name" value="alpha-phosphomannomutase"/>
    <property type="match status" value="1"/>
</dbReference>
<dbReference type="InterPro" id="IPR023214">
    <property type="entry name" value="HAD_sf"/>
</dbReference>
<dbReference type="PANTHER" id="PTHR10466">
    <property type="entry name" value="PHOSPHOMANNOMUTASE"/>
    <property type="match status" value="1"/>
</dbReference>
<name>A0AAE1BIS9_PETCI</name>
<feature type="binding site" evidence="11">
    <location>
        <position position="124"/>
    </location>
    <ligand>
        <name>alpha-D-mannose 1-phosphate</name>
        <dbReference type="ChEBI" id="CHEBI:58409"/>
    </ligand>
</feature>
<evidence type="ECO:0000256" key="10">
    <source>
        <dbReference type="PIRSR" id="PIRSR605002-1"/>
    </source>
</evidence>
<organism evidence="14 15">
    <name type="scientific">Petrolisthes cinctipes</name>
    <name type="common">Flat porcelain crab</name>
    <dbReference type="NCBI Taxonomy" id="88211"/>
    <lineage>
        <taxon>Eukaryota</taxon>
        <taxon>Metazoa</taxon>
        <taxon>Ecdysozoa</taxon>
        <taxon>Arthropoda</taxon>
        <taxon>Crustacea</taxon>
        <taxon>Multicrustacea</taxon>
        <taxon>Malacostraca</taxon>
        <taxon>Eumalacostraca</taxon>
        <taxon>Eucarida</taxon>
        <taxon>Decapoda</taxon>
        <taxon>Pleocyemata</taxon>
        <taxon>Anomura</taxon>
        <taxon>Galatheoidea</taxon>
        <taxon>Porcellanidae</taxon>
        <taxon>Petrolisthes</taxon>
    </lineage>
</organism>
<evidence type="ECO:0000256" key="1">
    <source>
        <dbReference type="ARBA" id="ARBA00004496"/>
    </source>
</evidence>
<comment type="catalytic activity">
    <reaction evidence="13">
        <text>alpha-D-mannose 1-phosphate = D-mannose 6-phosphate</text>
        <dbReference type="Rhea" id="RHEA:11140"/>
        <dbReference type="ChEBI" id="CHEBI:58409"/>
        <dbReference type="ChEBI" id="CHEBI:58735"/>
        <dbReference type="EC" id="5.4.2.8"/>
    </reaction>
</comment>
<evidence type="ECO:0000256" key="3">
    <source>
        <dbReference type="ARBA" id="ARBA00009736"/>
    </source>
</evidence>
<evidence type="ECO:0000313" key="15">
    <source>
        <dbReference type="Proteomes" id="UP001286313"/>
    </source>
</evidence>
<dbReference type="AlphaFoldDB" id="A0AAE1BIS9"/>
<feature type="binding site" evidence="12">
    <location>
        <position position="14"/>
    </location>
    <ligand>
        <name>Mg(2+)</name>
        <dbReference type="ChEBI" id="CHEBI:18420"/>
        <label>1</label>
    </ligand>
</feature>
<evidence type="ECO:0000256" key="8">
    <source>
        <dbReference type="ARBA" id="ARBA00022842"/>
    </source>
</evidence>
<dbReference type="PANTHER" id="PTHR10466:SF0">
    <property type="entry name" value="PHOSPHOMANNOMUTASE"/>
    <property type="match status" value="1"/>
</dbReference>
<comment type="similarity">
    <text evidence="3 13">Belongs to the eukaryotic PMM family.</text>
</comment>
<dbReference type="NCBIfam" id="TIGR01484">
    <property type="entry name" value="HAD-SF-IIB"/>
    <property type="match status" value="1"/>
</dbReference>
<evidence type="ECO:0000256" key="7">
    <source>
        <dbReference type="ARBA" id="ARBA00022723"/>
    </source>
</evidence>
<dbReference type="Gene3D" id="3.40.50.1000">
    <property type="entry name" value="HAD superfamily/HAD-like"/>
    <property type="match status" value="1"/>
</dbReference>
<dbReference type="SFLD" id="SFLDG01140">
    <property type="entry name" value="C2.B:_Phosphomannomutase_and_P"/>
    <property type="match status" value="1"/>
</dbReference>
<evidence type="ECO:0000256" key="5">
    <source>
        <dbReference type="ARBA" id="ARBA00012730"/>
    </source>
</evidence>
<evidence type="ECO:0000256" key="12">
    <source>
        <dbReference type="PIRSR" id="PIRSR605002-3"/>
    </source>
</evidence>
<comment type="subcellular location">
    <subcellularLocation>
        <location evidence="1 13">Cytoplasm</location>
    </subcellularLocation>
</comment>
<keyword evidence="9 13" id="KW-0413">Isomerase</keyword>
<dbReference type="FunFam" id="3.30.1240.20:FF:000001">
    <property type="entry name" value="Phosphomannomutase"/>
    <property type="match status" value="1"/>
</dbReference>
<protein>
    <recommendedName>
        <fullName evidence="5 13">Phosphomannomutase</fullName>
        <ecNumber evidence="5 13">5.4.2.8</ecNumber>
    </recommendedName>
</protein>
<gene>
    <name evidence="14" type="ORF">Pcinc_042045</name>
</gene>
<accession>A0AAE1BIS9</accession>
<dbReference type="Gene3D" id="3.30.1240.20">
    <property type="match status" value="1"/>
</dbReference>
<dbReference type="GO" id="GO:0006013">
    <property type="term" value="P:mannose metabolic process"/>
    <property type="evidence" value="ECO:0007669"/>
    <property type="project" value="TreeGrafter"/>
</dbReference>
<dbReference type="Proteomes" id="UP001286313">
    <property type="component" value="Unassembled WGS sequence"/>
</dbReference>
<feature type="binding site" evidence="11">
    <location>
        <position position="142"/>
    </location>
    <ligand>
        <name>alpha-D-mannose 1-phosphate</name>
        <dbReference type="ChEBI" id="CHEBI:58409"/>
    </ligand>
</feature>
<feature type="binding site" evidence="12">
    <location>
        <position position="209"/>
    </location>
    <ligand>
        <name>Mg(2+)</name>
        <dbReference type="ChEBI" id="CHEBI:18420"/>
        <label>1</label>
    </ligand>
</feature>
<feature type="binding site" evidence="12">
    <location>
        <position position="226"/>
    </location>
    <ligand>
        <name>Mg(2+)</name>
        <dbReference type="ChEBI" id="CHEBI:18420"/>
        <label>1</label>
    </ligand>
</feature>
<comment type="cofactor">
    <cofactor evidence="12">
        <name>Mg(2+)</name>
        <dbReference type="ChEBI" id="CHEBI:18420"/>
    </cofactor>
</comment>
<feature type="binding site" evidence="11">
    <location>
        <position position="21"/>
    </location>
    <ligand>
        <name>alpha-D-mannose 1-phosphate</name>
        <dbReference type="ChEBI" id="CHEBI:58409"/>
    </ligand>
</feature>